<dbReference type="EMBL" id="VCQU01000019">
    <property type="protein sequence ID" value="NMN99484.1"/>
    <property type="molecule type" value="Genomic_DNA"/>
</dbReference>
<reference evidence="2 3" key="2">
    <citation type="submission" date="2020-06" db="EMBL/GenBank/DDBJ databases">
        <title>Antribacter stalactiti gen. nov., sp. nov., a new member of the family Nacardiaceae isolated from a cave.</title>
        <authorList>
            <person name="Kim I.S."/>
        </authorList>
    </citation>
    <scope>NUCLEOTIDE SEQUENCE [LARGE SCALE GENOMIC DNA]</scope>
    <source>
        <strain evidence="2 3">YC2-7</strain>
    </source>
</reference>
<proteinExistence type="predicted"/>
<dbReference type="RefSeq" id="WP_169594806.1">
    <property type="nucleotide sequence ID" value="NZ_VCQU01000019.1"/>
</dbReference>
<dbReference type="Proteomes" id="UP000535543">
    <property type="component" value="Unassembled WGS sequence"/>
</dbReference>
<dbReference type="AlphaFoldDB" id="A0A848KRH8"/>
<feature type="region of interest" description="Disordered" evidence="1">
    <location>
        <begin position="118"/>
        <end position="151"/>
    </location>
</feature>
<organism evidence="2 3">
    <name type="scientific">Antrihabitans stalactiti</name>
    <dbReference type="NCBI Taxonomy" id="2584121"/>
    <lineage>
        <taxon>Bacteria</taxon>
        <taxon>Bacillati</taxon>
        <taxon>Actinomycetota</taxon>
        <taxon>Actinomycetes</taxon>
        <taxon>Mycobacteriales</taxon>
        <taxon>Nocardiaceae</taxon>
        <taxon>Antrihabitans</taxon>
    </lineage>
</organism>
<keyword evidence="3" id="KW-1185">Reference proteome</keyword>
<reference evidence="2 3" key="1">
    <citation type="submission" date="2019-05" db="EMBL/GenBank/DDBJ databases">
        <authorList>
            <person name="Lee S.D."/>
        </authorList>
    </citation>
    <scope>NUCLEOTIDE SEQUENCE [LARGE SCALE GENOMIC DNA]</scope>
    <source>
        <strain evidence="2 3">YC2-7</strain>
    </source>
</reference>
<accession>A0A848KRH8</accession>
<gene>
    <name evidence="2" type="ORF">FGL95_31155</name>
</gene>
<sequence length="151" mass="17360">MISAKNTGDFLSESIPKQLPQGHPLRILAFLVSSKRGPSALHWEMLSEAPFHRYRPVLMALRKDVKKLFEDGFKWRSPEIEERTARAVEELAAVAPDAEFEPGQTPLGAFVAKRVQAGPRRKRQWDQKRLDRMIRSEENTARNRARYAPKP</sequence>
<name>A0A848KRH8_9NOCA</name>
<protein>
    <submittedName>
        <fullName evidence="2">Uncharacterized protein</fullName>
    </submittedName>
</protein>
<feature type="compositionally biased region" description="Basic and acidic residues" evidence="1">
    <location>
        <begin position="124"/>
        <end position="141"/>
    </location>
</feature>
<evidence type="ECO:0000313" key="3">
    <source>
        <dbReference type="Proteomes" id="UP000535543"/>
    </source>
</evidence>
<evidence type="ECO:0000256" key="1">
    <source>
        <dbReference type="SAM" id="MobiDB-lite"/>
    </source>
</evidence>
<comment type="caution">
    <text evidence="2">The sequence shown here is derived from an EMBL/GenBank/DDBJ whole genome shotgun (WGS) entry which is preliminary data.</text>
</comment>
<evidence type="ECO:0000313" key="2">
    <source>
        <dbReference type="EMBL" id="NMN99484.1"/>
    </source>
</evidence>